<keyword evidence="1" id="KW-0812">Transmembrane</keyword>
<feature type="transmembrane region" description="Helical" evidence="1">
    <location>
        <begin position="12"/>
        <end position="42"/>
    </location>
</feature>
<accession>A0A6B3R0M0</accession>
<keyword evidence="3" id="KW-1185">Reference proteome</keyword>
<dbReference type="RefSeq" id="WP_164004467.1">
    <property type="nucleotide sequence ID" value="NZ_JAAIKD010000003.1"/>
</dbReference>
<evidence type="ECO:0000256" key="1">
    <source>
        <dbReference type="SAM" id="Phobius"/>
    </source>
</evidence>
<proteinExistence type="predicted"/>
<evidence type="ECO:0008006" key="4">
    <source>
        <dbReference type="Google" id="ProtNLM"/>
    </source>
</evidence>
<evidence type="ECO:0000313" key="3">
    <source>
        <dbReference type="Proteomes" id="UP000478505"/>
    </source>
</evidence>
<sequence>MSSKENSNKKTMGLWSATSIGVGAMIGAGIFALIGIAVQIAVQLTKVLFMDVTFRERT</sequence>
<dbReference type="EMBL" id="JAAIKD010000003">
    <property type="protein sequence ID" value="NEV93742.1"/>
    <property type="molecule type" value="Genomic_DNA"/>
</dbReference>
<reference evidence="2 3" key="1">
    <citation type="submission" date="2020-02" db="EMBL/GenBank/DDBJ databases">
        <title>Flavobacteriaceae Psychroflexus bacterium YR1-1, complete genome.</title>
        <authorList>
            <person name="Li Y."/>
            <person name="Wu S."/>
        </authorList>
    </citation>
    <scope>NUCLEOTIDE SEQUENCE [LARGE SCALE GENOMIC DNA]</scope>
    <source>
        <strain evidence="2 3">YR1-1</strain>
    </source>
</reference>
<protein>
    <recommendedName>
        <fullName evidence="4">Amino acid permease</fullName>
    </recommendedName>
</protein>
<dbReference type="Proteomes" id="UP000478505">
    <property type="component" value="Unassembled WGS sequence"/>
</dbReference>
<organism evidence="2 3">
    <name type="scientific">Psychroflexus aurantiacus</name>
    <dbReference type="NCBI Taxonomy" id="2709310"/>
    <lineage>
        <taxon>Bacteria</taxon>
        <taxon>Pseudomonadati</taxon>
        <taxon>Bacteroidota</taxon>
        <taxon>Flavobacteriia</taxon>
        <taxon>Flavobacteriales</taxon>
        <taxon>Flavobacteriaceae</taxon>
        <taxon>Psychroflexus</taxon>
    </lineage>
</organism>
<comment type="caution">
    <text evidence="2">The sequence shown here is derived from an EMBL/GenBank/DDBJ whole genome shotgun (WGS) entry which is preliminary data.</text>
</comment>
<evidence type="ECO:0000313" key="2">
    <source>
        <dbReference type="EMBL" id="NEV93742.1"/>
    </source>
</evidence>
<dbReference type="Gene3D" id="1.20.1740.10">
    <property type="entry name" value="Amino acid/polyamine transporter I"/>
    <property type="match status" value="1"/>
</dbReference>
<name>A0A6B3R0M0_9FLAO</name>
<keyword evidence="1" id="KW-1133">Transmembrane helix</keyword>
<dbReference type="AlphaFoldDB" id="A0A6B3R0M0"/>
<keyword evidence="1" id="KW-0472">Membrane</keyword>
<gene>
    <name evidence="2" type="ORF">G3567_06210</name>
</gene>